<dbReference type="Proteomes" id="UP000468420">
    <property type="component" value="Unassembled WGS sequence"/>
</dbReference>
<sequence>MYKQHTLRFEFKNKAGAFDKEGNDKITFSNIKATVSLDGVIGRTGTSASVSIYGLSLERIAELSGRANGSMAAPQNIDMGIYADDAMVFYGGMTASIANMNQAPDSCLSITAIADAELRNKAVSPFTARGAQSLTDVINAICTAAGYEAVFGDGVNGMTTSGSPHFEGSVFDQLHQVCSGYGLAMSVTPPGKAEFWPSNAQRDDVVPFISSEYGLIGYPVFAAGGVMFQTQYSSLLSIGRYIELKTEVPWASGRYQLSTVRHELSSWIAGGPWHSICTANRTDKDRQEAQSATGY</sequence>
<dbReference type="EMBL" id="QRDC01000002">
    <property type="protein sequence ID" value="KAA1280248.1"/>
    <property type="molecule type" value="Genomic_DNA"/>
</dbReference>
<proteinExistence type="predicted"/>
<evidence type="ECO:0000313" key="1">
    <source>
        <dbReference type="EMBL" id="KAA1280248.1"/>
    </source>
</evidence>
<gene>
    <name evidence="1" type="ORF">DXF85_02950</name>
</gene>
<organism evidence="1 2">
    <name type="scientific">Citrobacter pasteurii</name>
    <dbReference type="NCBI Taxonomy" id="1563222"/>
    <lineage>
        <taxon>Bacteria</taxon>
        <taxon>Pseudomonadati</taxon>
        <taxon>Pseudomonadota</taxon>
        <taxon>Gammaproteobacteria</taxon>
        <taxon>Enterobacterales</taxon>
        <taxon>Enterobacteriaceae</taxon>
        <taxon>Citrobacter</taxon>
    </lineage>
</organism>
<protein>
    <submittedName>
        <fullName evidence="1">Uncharacterized protein</fullName>
    </submittedName>
</protein>
<evidence type="ECO:0000313" key="2">
    <source>
        <dbReference type="Proteomes" id="UP000468420"/>
    </source>
</evidence>
<accession>A0A6N6K9L2</accession>
<dbReference type="AlphaFoldDB" id="A0A6N6K9L2"/>
<reference evidence="1 2" key="1">
    <citation type="submission" date="2018-08" db="EMBL/GenBank/DDBJ databases">
        <title>Complete genomic analysis of a Citrobacter pasteurii isolated from cockles (Cerastoderma edule) containing a new chromosomic qnrB allele.</title>
        <authorList>
            <person name="Rodrigues A."/>
            <person name="Baptista T."/>
            <person name="Quesada A."/>
            <person name="Campos M.J."/>
        </authorList>
    </citation>
    <scope>NUCLEOTIDE SEQUENCE [LARGE SCALE GENOMIC DNA]</scope>
    <source>
        <strain evidence="1 2">BA18</strain>
    </source>
</reference>
<name>A0A6N6K9L2_9ENTR</name>
<comment type="caution">
    <text evidence="1">The sequence shown here is derived from an EMBL/GenBank/DDBJ whole genome shotgun (WGS) entry which is preliminary data.</text>
</comment>
<dbReference type="RefSeq" id="WP_149691299.1">
    <property type="nucleotide sequence ID" value="NZ_QRDC01000002.1"/>
</dbReference>